<evidence type="ECO:0000313" key="1">
    <source>
        <dbReference type="EMBL" id="GFS30910.1"/>
    </source>
</evidence>
<dbReference type="PANTHER" id="PTHR48475:SF2">
    <property type="entry name" value="RIBONUCLEASE H"/>
    <property type="match status" value="1"/>
</dbReference>
<name>A0A7J0DAD1_9ERIC</name>
<keyword evidence="2" id="KW-1185">Reference proteome</keyword>
<dbReference type="Proteomes" id="UP000585474">
    <property type="component" value="Unassembled WGS sequence"/>
</dbReference>
<gene>
    <name evidence="1" type="ORF">Acr_00g0014690</name>
</gene>
<protein>
    <recommendedName>
        <fullName evidence="3">Reverse transcriptase domain-containing protein</fullName>
    </recommendedName>
</protein>
<dbReference type="PANTHER" id="PTHR48475">
    <property type="entry name" value="RIBONUCLEASE H"/>
    <property type="match status" value="1"/>
</dbReference>
<evidence type="ECO:0000313" key="2">
    <source>
        <dbReference type="Proteomes" id="UP000585474"/>
    </source>
</evidence>
<sequence length="146" mass="16845">MFKVFFSDLAISHHFSSPGHPTELVIPVEICMPSFRTSNFDKESNEIELRLNLDLLDEKKEMIELHQEAYKCKVAKYYNRRVKHQSFFPSDLVLRKVTLSTKEPSVGKLGPTWEGPYKVIKVSRSGPTGWKTQAERHFHIPGMPSI</sequence>
<dbReference type="OrthoDB" id="1934939at2759"/>
<dbReference type="EMBL" id="BJWL01000133">
    <property type="protein sequence ID" value="GFS30910.1"/>
    <property type="molecule type" value="Genomic_DNA"/>
</dbReference>
<reference evidence="2" key="1">
    <citation type="submission" date="2019-07" db="EMBL/GenBank/DDBJ databases">
        <title>De Novo Assembly of kiwifruit Actinidia rufa.</title>
        <authorList>
            <person name="Sugita-Konishi S."/>
            <person name="Sato K."/>
            <person name="Mori E."/>
            <person name="Abe Y."/>
            <person name="Kisaki G."/>
            <person name="Hamano K."/>
            <person name="Suezawa K."/>
            <person name="Otani M."/>
            <person name="Fukuda T."/>
            <person name="Manabe T."/>
            <person name="Gomi K."/>
            <person name="Tabuchi M."/>
            <person name="Akimitsu K."/>
            <person name="Kataoka I."/>
        </authorList>
    </citation>
    <scope>NUCLEOTIDE SEQUENCE [LARGE SCALE GENOMIC DNA]</scope>
    <source>
        <strain evidence="2">cv. Fuchu</strain>
    </source>
</reference>
<comment type="caution">
    <text evidence="1">The sequence shown here is derived from an EMBL/GenBank/DDBJ whole genome shotgun (WGS) entry which is preliminary data.</text>
</comment>
<accession>A0A7J0DAD1</accession>
<proteinExistence type="predicted"/>
<organism evidence="1 2">
    <name type="scientific">Actinidia rufa</name>
    <dbReference type="NCBI Taxonomy" id="165716"/>
    <lineage>
        <taxon>Eukaryota</taxon>
        <taxon>Viridiplantae</taxon>
        <taxon>Streptophyta</taxon>
        <taxon>Embryophyta</taxon>
        <taxon>Tracheophyta</taxon>
        <taxon>Spermatophyta</taxon>
        <taxon>Magnoliopsida</taxon>
        <taxon>eudicotyledons</taxon>
        <taxon>Gunneridae</taxon>
        <taxon>Pentapetalae</taxon>
        <taxon>asterids</taxon>
        <taxon>Ericales</taxon>
        <taxon>Actinidiaceae</taxon>
        <taxon>Actinidia</taxon>
    </lineage>
</organism>
<evidence type="ECO:0008006" key="3">
    <source>
        <dbReference type="Google" id="ProtNLM"/>
    </source>
</evidence>
<dbReference type="AlphaFoldDB" id="A0A7J0DAD1"/>